<comment type="caution">
    <text evidence="1">The sequence shown here is derived from an EMBL/GenBank/DDBJ whole genome shotgun (WGS) entry which is preliminary data.</text>
</comment>
<name>A0ACC0CWU1_9PEZI</name>
<protein>
    <submittedName>
        <fullName evidence="1">NAD(P)-binding protein</fullName>
    </submittedName>
</protein>
<dbReference type="EMBL" id="MU394332">
    <property type="protein sequence ID" value="KAI6084792.1"/>
    <property type="molecule type" value="Genomic_DNA"/>
</dbReference>
<keyword evidence="2" id="KW-1185">Reference proteome</keyword>
<proteinExistence type="predicted"/>
<evidence type="ECO:0000313" key="2">
    <source>
        <dbReference type="Proteomes" id="UP001497680"/>
    </source>
</evidence>
<gene>
    <name evidence="1" type="ORF">F4821DRAFT_164737</name>
</gene>
<sequence length="468" mass="51687">MDFTIKQTLLTAVAGVLGIGIAWVWKVNSAMKETPPEVLAASPHRWTVKEMRETYQRIKEHSIDWTAHLPPKLDRRYIITGGSGGVGGQIVLHLLARGQPPESIRILDFRKPDRSDMAVGPATEVDFVQADITSPSATSAAFDKPWPASVANLPLTVFHTAAIIAPSERSLRTYDPIKRVNVDGVRNVLDASRAAGASVFVSTSSASVAYKPVQYWGNPLRRWPRNFWQAIDESDFDRPLRPHARFFGNYAHAKAVSEHIISAANTPAFRTGMIRPANGIYGSSKGDQVVGFCLRAGTVPSWMPNIVQNFASVGHVSLAHLLFEAALLRRTEGDEMPRCAGRPFVVTDAGPPPMYEDFYSLLRATVETPRIRLVYLQPGLMLALAYVVEWIDLASRLPVLEWIVPRPRGDLAVLKPAVFSASMHYLASDAAARRSVDEGGIGFRHVHNTMEGICQQVLEWNVEHQDSN</sequence>
<evidence type="ECO:0000313" key="1">
    <source>
        <dbReference type="EMBL" id="KAI6084792.1"/>
    </source>
</evidence>
<dbReference type="Proteomes" id="UP001497680">
    <property type="component" value="Unassembled WGS sequence"/>
</dbReference>
<organism evidence="1 2">
    <name type="scientific">Hypoxylon rubiginosum</name>
    <dbReference type="NCBI Taxonomy" id="110542"/>
    <lineage>
        <taxon>Eukaryota</taxon>
        <taxon>Fungi</taxon>
        <taxon>Dikarya</taxon>
        <taxon>Ascomycota</taxon>
        <taxon>Pezizomycotina</taxon>
        <taxon>Sordariomycetes</taxon>
        <taxon>Xylariomycetidae</taxon>
        <taxon>Xylariales</taxon>
        <taxon>Hypoxylaceae</taxon>
        <taxon>Hypoxylon</taxon>
    </lineage>
</organism>
<accession>A0ACC0CWU1</accession>
<reference evidence="1 2" key="1">
    <citation type="journal article" date="2022" name="New Phytol.">
        <title>Ecological generalism drives hyperdiversity of secondary metabolite gene clusters in xylarialean endophytes.</title>
        <authorList>
            <person name="Franco M.E.E."/>
            <person name="Wisecaver J.H."/>
            <person name="Arnold A.E."/>
            <person name="Ju Y.M."/>
            <person name="Slot J.C."/>
            <person name="Ahrendt S."/>
            <person name="Moore L.P."/>
            <person name="Eastman K.E."/>
            <person name="Scott K."/>
            <person name="Konkel Z."/>
            <person name="Mondo S.J."/>
            <person name="Kuo A."/>
            <person name="Hayes R.D."/>
            <person name="Haridas S."/>
            <person name="Andreopoulos B."/>
            <person name="Riley R."/>
            <person name="LaButti K."/>
            <person name="Pangilinan J."/>
            <person name="Lipzen A."/>
            <person name="Amirebrahimi M."/>
            <person name="Yan J."/>
            <person name="Adam C."/>
            <person name="Keymanesh K."/>
            <person name="Ng V."/>
            <person name="Louie K."/>
            <person name="Northen T."/>
            <person name="Drula E."/>
            <person name="Henrissat B."/>
            <person name="Hsieh H.M."/>
            <person name="Youens-Clark K."/>
            <person name="Lutzoni F."/>
            <person name="Miadlikowska J."/>
            <person name="Eastwood D.C."/>
            <person name="Hamelin R.C."/>
            <person name="Grigoriev I.V."/>
            <person name="U'Ren J.M."/>
        </authorList>
    </citation>
    <scope>NUCLEOTIDE SEQUENCE [LARGE SCALE GENOMIC DNA]</scope>
    <source>
        <strain evidence="1 2">ER1909</strain>
    </source>
</reference>